<dbReference type="EMBL" id="MCGT01000001">
    <property type="protein sequence ID" value="ORX62849.1"/>
    <property type="molecule type" value="Genomic_DNA"/>
</dbReference>
<dbReference type="OrthoDB" id="4194555at2759"/>
<dbReference type="SUPFAM" id="SSF81383">
    <property type="entry name" value="F-box domain"/>
    <property type="match status" value="1"/>
</dbReference>
<dbReference type="InterPro" id="IPR036047">
    <property type="entry name" value="F-box-like_dom_sf"/>
</dbReference>
<proteinExistence type="predicted"/>
<dbReference type="CDD" id="cd09917">
    <property type="entry name" value="F-box_SF"/>
    <property type="match status" value="1"/>
</dbReference>
<keyword evidence="3" id="KW-1185">Reference proteome</keyword>
<dbReference type="Proteomes" id="UP000242146">
    <property type="component" value="Unassembled WGS sequence"/>
</dbReference>
<dbReference type="InterPro" id="IPR032675">
    <property type="entry name" value="LRR_dom_sf"/>
</dbReference>
<gene>
    <name evidence="2" type="ORF">DM01DRAFT_1330972</name>
</gene>
<evidence type="ECO:0000313" key="2">
    <source>
        <dbReference type="EMBL" id="ORX62849.1"/>
    </source>
</evidence>
<dbReference type="Gene3D" id="3.80.10.10">
    <property type="entry name" value="Ribonuclease Inhibitor"/>
    <property type="match status" value="1"/>
</dbReference>
<accession>A0A1X2GXM5</accession>
<organism evidence="2 3">
    <name type="scientific">Hesseltinella vesiculosa</name>
    <dbReference type="NCBI Taxonomy" id="101127"/>
    <lineage>
        <taxon>Eukaryota</taxon>
        <taxon>Fungi</taxon>
        <taxon>Fungi incertae sedis</taxon>
        <taxon>Mucoromycota</taxon>
        <taxon>Mucoromycotina</taxon>
        <taxon>Mucoromycetes</taxon>
        <taxon>Mucorales</taxon>
        <taxon>Cunninghamellaceae</taxon>
        <taxon>Hesseltinella</taxon>
    </lineage>
</organism>
<evidence type="ECO:0000313" key="3">
    <source>
        <dbReference type="Proteomes" id="UP000242146"/>
    </source>
</evidence>
<comment type="caution">
    <text evidence="2">The sequence shown here is derived from an EMBL/GenBank/DDBJ whole genome shotgun (WGS) entry which is preliminary data.</text>
</comment>
<dbReference type="InterPro" id="IPR001810">
    <property type="entry name" value="F-box_dom"/>
</dbReference>
<feature type="domain" description="F-box" evidence="1">
    <location>
        <begin position="8"/>
        <end position="53"/>
    </location>
</feature>
<name>A0A1X2GXM5_9FUNG</name>
<protein>
    <recommendedName>
        <fullName evidence="1">F-box domain-containing protein</fullName>
    </recommendedName>
</protein>
<evidence type="ECO:0000259" key="1">
    <source>
        <dbReference type="PROSITE" id="PS50181"/>
    </source>
</evidence>
<reference evidence="2 3" key="1">
    <citation type="submission" date="2016-07" db="EMBL/GenBank/DDBJ databases">
        <title>Pervasive Adenine N6-methylation of Active Genes in Fungi.</title>
        <authorList>
            <consortium name="DOE Joint Genome Institute"/>
            <person name="Mondo S.J."/>
            <person name="Dannebaum R.O."/>
            <person name="Kuo R.C."/>
            <person name="Labutti K."/>
            <person name="Haridas S."/>
            <person name="Kuo A."/>
            <person name="Salamov A."/>
            <person name="Ahrendt S.R."/>
            <person name="Lipzen A."/>
            <person name="Sullivan W."/>
            <person name="Andreopoulos W.B."/>
            <person name="Clum A."/>
            <person name="Lindquist E."/>
            <person name="Daum C."/>
            <person name="Ramamoorthy G.K."/>
            <person name="Gryganskyi A."/>
            <person name="Culley D."/>
            <person name="Magnuson J.K."/>
            <person name="James T.Y."/>
            <person name="O'Malley M.A."/>
            <person name="Stajich J.E."/>
            <person name="Spatafora J.W."/>
            <person name="Visel A."/>
            <person name="Grigoriev I.V."/>
        </authorList>
    </citation>
    <scope>NUCLEOTIDE SEQUENCE [LARGE SCALE GENOMIC DNA]</scope>
    <source>
        <strain evidence="2 3">NRRL 3301</strain>
    </source>
</reference>
<dbReference type="PROSITE" id="PS50181">
    <property type="entry name" value="FBOX"/>
    <property type="match status" value="1"/>
</dbReference>
<dbReference type="AlphaFoldDB" id="A0A1X2GXM5"/>
<sequence length="659" mass="74641">MSTSNNERPPILTAPWEIMFKVTEYIGRDDLLTLRLVCKHWDAMVCSAVFKTLSLTPYYGYNVTPWPSLIECLENPLDPSRSIGAYVQHIHIQTNCVTTDELFQLAQKCLHAKTLEIPFRTLRQLNKWFLNSAETTKSKANDDLPAAPELLQLFDRLFLETSLTTLSLPNMLNGTIFKTGLLHHLAGLQRLDLGQNTHPPHLKTAFDVDLLHSLHDTCPQLKSLTCGLSSTVGDKVDLSHIKEHPPFVWDNMEQLVIHVRNYSAEDGFTGLEHTKMLAYLATIMPQLISLEYLCRGQREVRSMTAERQAAELEHQLGPLAIWDNSFPSLVELRLNGLDLNNYAAHIVFVPSVVSLRIEECACGLPQPGDSRASASWWVSQLTTMPKLVSLDLAVIMPSDWRIQSTYQAYFCVEEILNALPKLESLRLENALLHWLSPERDYLSTSALIIMLVESPETCGPPHPLISLELCSVLCLDSILFEYISARCPQLQSLHLWATPILKSSRPTALHTVLPDHANDSNSSLENCNSDGVSLYDRLTTLNDKPPTLYDRLTWLPLIHSSLSSLTLKHGVRHAAQVRAEPFRQAFTRFCVCAAPHYTGCPSHSFSGYCIYYQHIPLRFDFSDFFNSIQMWNRVRQRYLGVLCKRMKSDPIVYGQSLPF</sequence>